<dbReference type="Proteomes" id="UP000231382">
    <property type="component" value="Unassembled WGS sequence"/>
</dbReference>
<dbReference type="GO" id="GO:0004252">
    <property type="term" value="F:serine-type endopeptidase activity"/>
    <property type="evidence" value="ECO:0007669"/>
    <property type="project" value="InterPro"/>
</dbReference>
<dbReference type="InterPro" id="IPR019758">
    <property type="entry name" value="Pept_S26A_signal_pept_1_CS"/>
</dbReference>
<evidence type="ECO:0000313" key="3">
    <source>
        <dbReference type="EMBL" id="PIS07701.1"/>
    </source>
</evidence>
<dbReference type="AlphaFoldDB" id="A0A2H0W6K5"/>
<proteinExistence type="predicted"/>
<dbReference type="SUPFAM" id="SSF51306">
    <property type="entry name" value="LexA/Signal peptidase"/>
    <property type="match status" value="1"/>
</dbReference>
<evidence type="ECO:0008006" key="5">
    <source>
        <dbReference type="Google" id="ProtNLM"/>
    </source>
</evidence>
<keyword evidence="1" id="KW-0378">Hydrolase</keyword>
<organism evidence="3 4">
    <name type="scientific">Candidatus Berkelbacteria bacterium CG10_big_fil_rev_8_21_14_0_10_43_13</name>
    <dbReference type="NCBI Taxonomy" id="1974514"/>
    <lineage>
        <taxon>Bacteria</taxon>
        <taxon>Candidatus Berkelbacteria</taxon>
    </lineage>
</organism>
<keyword evidence="2" id="KW-1133">Transmembrane helix</keyword>
<feature type="transmembrane region" description="Helical" evidence="2">
    <location>
        <begin position="44"/>
        <end position="62"/>
    </location>
</feature>
<dbReference type="Gene3D" id="2.10.109.10">
    <property type="entry name" value="Umud Fragment, subunit A"/>
    <property type="match status" value="1"/>
</dbReference>
<dbReference type="PROSITE" id="PS00761">
    <property type="entry name" value="SPASE_I_3"/>
    <property type="match status" value="1"/>
</dbReference>
<comment type="caution">
    <text evidence="3">The sequence shown here is derived from an EMBL/GenBank/DDBJ whole genome shotgun (WGS) entry which is preliminary data.</text>
</comment>
<reference evidence="4" key="1">
    <citation type="submission" date="2017-09" db="EMBL/GenBank/DDBJ databases">
        <title>Depth-based differentiation of microbial function through sediment-hosted aquifers and enrichment of novel symbionts in the deep terrestrial subsurface.</title>
        <authorList>
            <person name="Probst A.J."/>
            <person name="Ladd B."/>
            <person name="Jarett J.K."/>
            <person name="Geller-Mcgrath D.E."/>
            <person name="Sieber C.M.K."/>
            <person name="Emerson J.B."/>
            <person name="Anantharaman K."/>
            <person name="Thomas B.C."/>
            <person name="Malmstrom R."/>
            <person name="Stieglmeier M."/>
            <person name="Klingl A."/>
            <person name="Woyke T."/>
            <person name="Ryan C.M."/>
            <person name="Banfield J.F."/>
        </authorList>
    </citation>
    <scope>NUCLEOTIDE SEQUENCE [LARGE SCALE GENOMIC DNA]</scope>
</reference>
<dbReference type="InterPro" id="IPR019533">
    <property type="entry name" value="Peptidase_S26"/>
</dbReference>
<evidence type="ECO:0000256" key="1">
    <source>
        <dbReference type="ARBA" id="ARBA00022801"/>
    </source>
</evidence>
<accession>A0A2H0W6K5</accession>
<keyword evidence="2" id="KW-0472">Membrane</keyword>
<name>A0A2H0W6K5_9BACT</name>
<dbReference type="GO" id="GO:0006465">
    <property type="term" value="P:signal peptide processing"/>
    <property type="evidence" value="ECO:0007669"/>
    <property type="project" value="InterPro"/>
</dbReference>
<dbReference type="CDD" id="cd06530">
    <property type="entry name" value="S26_SPase_I"/>
    <property type="match status" value="1"/>
</dbReference>
<dbReference type="EMBL" id="PEZW01000014">
    <property type="protein sequence ID" value="PIS07701.1"/>
    <property type="molecule type" value="Genomic_DNA"/>
</dbReference>
<dbReference type="InterPro" id="IPR036286">
    <property type="entry name" value="LexA/Signal_pep-like_sf"/>
</dbReference>
<dbReference type="GO" id="GO:0016020">
    <property type="term" value="C:membrane"/>
    <property type="evidence" value="ECO:0007669"/>
    <property type="project" value="InterPro"/>
</dbReference>
<sequence>MAAQQGWNAEPVTRRDAVSAAAGTGTKYQWVAKKPLTPKWFDRLMVGFVIMTVLASTVPMLWGCYPTLGPSMEPTLPYIGGYINCEKLDNTATQLKVGDIVRLSGDSPLGYSVKRVAEIDPDRGVFVRGDNADWSADSSYGADQDDPAREVWIPFSAVLGRVTAIWSPRRALRSLSGSGRYQNWIEFVTPESFRRTENIWTLSMANETPAATVTVFDAMHRRKVTVAGTVVADGIHGFVTRVYANNLPKYVDSFFSYEAFRIVSSKVVARAEKAIAVEVEGEKAVLMAKAVDPSRADAPLCGELWESGPMPGSSWEIRFDAVRPRVMIVSSVALGTMQAETSDDGVHWIEAPYSVLPPQETTTPETTAVLARINARIWRIRARGEFMDVTISAVTFK</sequence>
<keyword evidence="2" id="KW-0812">Transmembrane</keyword>
<evidence type="ECO:0000256" key="2">
    <source>
        <dbReference type="SAM" id="Phobius"/>
    </source>
</evidence>
<gene>
    <name evidence="3" type="ORF">COT78_01885</name>
</gene>
<evidence type="ECO:0000313" key="4">
    <source>
        <dbReference type="Proteomes" id="UP000231382"/>
    </source>
</evidence>
<protein>
    <recommendedName>
        <fullName evidence="5">Signal peptidase I</fullName>
    </recommendedName>
</protein>